<evidence type="ECO:0008006" key="3">
    <source>
        <dbReference type="Google" id="ProtNLM"/>
    </source>
</evidence>
<protein>
    <recommendedName>
        <fullName evidence="3">DUF3298 domain-containing protein</fullName>
    </recommendedName>
</protein>
<dbReference type="Proteomes" id="UP001168642">
    <property type="component" value="Unassembled WGS sequence"/>
</dbReference>
<organism evidence="1 2">
    <name type="scientific">Wenyingzhuangia gilva</name>
    <dbReference type="NCBI Taxonomy" id="3057677"/>
    <lineage>
        <taxon>Bacteria</taxon>
        <taxon>Pseudomonadati</taxon>
        <taxon>Bacteroidota</taxon>
        <taxon>Flavobacteriia</taxon>
        <taxon>Flavobacteriales</taxon>
        <taxon>Flavobacteriaceae</taxon>
        <taxon>Wenyingzhuangia</taxon>
    </lineage>
</organism>
<gene>
    <name evidence="1" type="ORF">QVZ41_09495</name>
</gene>
<evidence type="ECO:0000313" key="1">
    <source>
        <dbReference type="EMBL" id="MDO3695076.1"/>
    </source>
</evidence>
<keyword evidence="2" id="KW-1185">Reference proteome</keyword>
<name>A0ABT8VSX4_9FLAO</name>
<dbReference type="PROSITE" id="PS51257">
    <property type="entry name" value="PROKAR_LIPOPROTEIN"/>
    <property type="match status" value="1"/>
</dbReference>
<comment type="caution">
    <text evidence="1">The sequence shown here is derived from an EMBL/GenBank/DDBJ whole genome shotgun (WGS) entry which is preliminary data.</text>
</comment>
<accession>A0ABT8VSX4</accession>
<sequence>MNKLYLITGISVILSSCNPTGKKSTLEEGYYQLTSSTAKKNSVIPLNFVSGTLHVINHDSLEFTGYKSIGETLFGHNKFNYKINNNIITLYNNSFKESFPLNISQSKDIVIEVNHEKFKTLFFERLKLKLNLEKYVVVSFTKQQNTDNQKIEPYLNHFFNHAVFDFISKDSVIVSPKMIQYLLKDSIEVNPKFQYKITNQKIFFYNTKHQFTIPYTYDGVLHLNINDETFVKLDLIKKHSI</sequence>
<proteinExistence type="predicted"/>
<reference evidence="1" key="1">
    <citation type="submission" date="2023-07" db="EMBL/GenBank/DDBJ databases">
        <title>Wenyingzhuangia sp. chi5 genome sequencing and assembly.</title>
        <authorList>
            <person name="Park S."/>
        </authorList>
    </citation>
    <scope>NUCLEOTIDE SEQUENCE</scope>
    <source>
        <strain evidence="1">Chi5</strain>
    </source>
</reference>
<dbReference type="RefSeq" id="WP_302884335.1">
    <property type="nucleotide sequence ID" value="NZ_JAUMIT010000004.1"/>
</dbReference>
<evidence type="ECO:0000313" key="2">
    <source>
        <dbReference type="Proteomes" id="UP001168642"/>
    </source>
</evidence>
<dbReference type="EMBL" id="JAUMIT010000004">
    <property type="protein sequence ID" value="MDO3695076.1"/>
    <property type="molecule type" value="Genomic_DNA"/>
</dbReference>